<dbReference type="SUPFAM" id="SSF53335">
    <property type="entry name" value="S-adenosyl-L-methionine-dependent methyltransferases"/>
    <property type="match status" value="1"/>
</dbReference>
<dbReference type="AlphaFoldDB" id="G8R813"/>
<dbReference type="GO" id="GO:0008757">
    <property type="term" value="F:S-adenosylmethionine-dependent methyltransferase activity"/>
    <property type="evidence" value="ECO:0007669"/>
    <property type="project" value="InterPro"/>
</dbReference>
<reference evidence="2 3" key="1">
    <citation type="journal article" date="2012" name="Stand. Genomic Sci.">
        <title>Genome sequence of the orange-pigmented seawater bacterium Owenweeksia hongkongensis type strain (UST20020801(T)).</title>
        <authorList>
            <person name="Riedel T."/>
            <person name="Held B."/>
            <person name="Nolan M."/>
            <person name="Lucas S."/>
            <person name="Lapidus A."/>
            <person name="Tice H."/>
            <person name="Del Rio T.G."/>
            <person name="Cheng J.F."/>
            <person name="Han C."/>
            <person name="Tapia R."/>
            <person name="Goodwin L.A."/>
            <person name="Pitluck S."/>
            <person name="Liolios K."/>
            <person name="Mavromatis K."/>
            <person name="Pagani I."/>
            <person name="Ivanova N."/>
            <person name="Mikhailova N."/>
            <person name="Pati A."/>
            <person name="Chen A."/>
            <person name="Palaniappan K."/>
            <person name="Rohde M."/>
            <person name="Tindall B.J."/>
            <person name="Detter J.C."/>
            <person name="Goker M."/>
            <person name="Woyke T."/>
            <person name="Bristow J."/>
            <person name="Eisen J.A."/>
            <person name="Markowitz V."/>
            <person name="Hugenholtz P."/>
            <person name="Klenk H.P."/>
            <person name="Kyrpides N.C."/>
        </authorList>
    </citation>
    <scope>NUCLEOTIDE SEQUENCE</scope>
    <source>
        <strain evidence="3">DSM 17368 / JCM 12287 / NRRL B-23963</strain>
    </source>
</reference>
<evidence type="ECO:0000313" key="3">
    <source>
        <dbReference type="Proteomes" id="UP000005631"/>
    </source>
</evidence>
<sequence>MSDKFSEEDLKSLAKQLSNPTGEDGIKVGQLMSEGNIEMIKAAIEALQLKFGQSVLELGPGNADHLKTILDQAEYLNYFGVDISETMKAEAERINAKFIELRIAFFTLYDGTNLPFKDKTFDATLTVNTIYFWEKPAELLNEVYRVLKPGGRFAIAYGQKDFMKNLPFVKHGFQLYSDEDIKVLVAQSSFKIEEIQHKEDNAISKTGEKVRRQFGVAVLMK</sequence>
<keyword evidence="3" id="KW-1185">Reference proteome</keyword>
<dbReference type="Pfam" id="PF08241">
    <property type="entry name" value="Methyltransf_11"/>
    <property type="match status" value="1"/>
</dbReference>
<dbReference type="STRING" id="926562.Oweho_0315"/>
<dbReference type="Gene3D" id="3.40.50.150">
    <property type="entry name" value="Vaccinia Virus protein VP39"/>
    <property type="match status" value="1"/>
</dbReference>
<keyword evidence="2" id="KW-0489">Methyltransferase</keyword>
<protein>
    <submittedName>
        <fullName evidence="2">Methylase involved in ubiquinone/menaquinone biosynthesis</fullName>
    </submittedName>
</protein>
<evidence type="ECO:0000259" key="1">
    <source>
        <dbReference type="Pfam" id="PF08241"/>
    </source>
</evidence>
<feature type="domain" description="Methyltransferase type 11" evidence="1">
    <location>
        <begin position="56"/>
        <end position="155"/>
    </location>
</feature>
<evidence type="ECO:0000313" key="2">
    <source>
        <dbReference type="EMBL" id="AEV31336.1"/>
    </source>
</evidence>
<keyword evidence="2" id="KW-0808">Transferase</keyword>
<dbReference type="GO" id="GO:0032259">
    <property type="term" value="P:methylation"/>
    <property type="evidence" value="ECO:0007669"/>
    <property type="project" value="UniProtKB-KW"/>
</dbReference>
<dbReference type="OrthoDB" id="9770553at2"/>
<dbReference type="EMBL" id="CP003156">
    <property type="protein sequence ID" value="AEV31336.1"/>
    <property type="molecule type" value="Genomic_DNA"/>
</dbReference>
<proteinExistence type="predicted"/>
<dbReference type="eggNOG" id="COG2226">
    <property type="taxonomic scope" value="Bacteria"/>
</dbReference>
<accession>G8R813</accession>
<dbReference type="Proteomes" id="UP000005631">
    <property type="component" value="Chromosome"/>
</dbReference>
<dbReference type="CDD" id="cd02440">
    <property type="entry name" value="AdoMet_MTases"/>
    <property type="match status" value="1"/>
</dbReference>
<dbReference type="HOGENOM" id="CLU_081534_3_0_10"/>
<organism evidence="2 3">
    <name type="scientific">Owenweeksia hongkongensis (strain DSM 17368 / CIP 108786 / JCM 12287 / NRRL B-23963 / UST20020801)</name>
    <dbReference type="NCBI Taxonomy" id="926562"/>
    <lineage>
        <taxon>Bacteria</taxon>
        <taxon>Pseudomonadati</taxon>
        <taxon>Bacteroidota</taxon>
        <taxon>Flavobacteriia</taxon>
        <taxon>Flavobacteriales</taxon>
        <taxon>Owenweeksiaceae</taxon>
        <taxon>Owenweeksia</taxon>
    </lineage>
</organism>
<keyword evidence="2" id="KW-0830">Ubiquinone</keyword>
<name>G8R813_OWEHD</name>
<dbReference type="InterPro" id="IPR029063">
    <property type="entry name" value="SAM-dependent_MTases_sf"/>
</dbReference>
<dbReference type="InterPro" id="IPR013216">
    <property type="entry name" value="Methyltransf_11"/>
</dbReference>
<dbReference type="KEGG" id="oho:Oweho_0315"/>
<gene>
    <name evidence="2" type="ordered locus">Oweho_0315</name>
</gene>
<dbReference type="RefSeq" id="WP_014200697.1">
    <property type="nucleotide sequence ID" value="NC_016599.1"/>
</dbReference>
<dbReference type="PANTHER" id="PTHR43591">
    <property type="entry name" value="METHYLTRANSFERASE"/>
    <property type="match status" value="1"/>
</dbReference>